<dbReference type="Proteomes" id="UP000022141">
    <property type="component" value="Unassembled WGS sequence"/>
</dbReference>
<dbReference type="Pfam" id="PF13346">
    <property type="entry name" value="ABC2_membrane_5"/>
    <property type="match status" value="1"/>
</dbReference>
<feature type="transmembrane region" description="Helical" evidence="1">
    <location>
        <begin position="239"/>
        <end position="261"/>
    </location>
</feature>
<keyword evidence="1" id="KW-1133">Transmembrane helix</keyword>
<dbReference type="PATRIC" id="fig|1454004.3.peg.2523"/>
<dbReference type="AlphaFoldDB" id="A0A011NY09"/>
<feature type="transmembrane region" description="Helical" evidence="1">
    <location>
        <begin position="139"/>
        <end position="161"/>
    </location>
</feature>
<name>A0A011NY09_ACCRE</name>
<dbReference type="PANTHER" id="PTHR43471">
    <property type="entry name" value="ABC TRANSPORTER PERMEASE"/>
    <property type="match status" value="1"/>
</dbReference>
<dbReference type="EMBL" id="JEMY01000033">
    <property type="protein sequence ID" value="EXI87578.1"/>
    <property type="molecule type" value="Genomic_DNA"/>
</dbReference>
<evidence type="ECO:0000313" key="3">
    <source>
        <dbReference type="Proteomes" id="UP000022141"/>
    </source>
</evidence>
<dbReference type="PANTHER" id="PTHR43471:SF10">
    <property type="entry name" value="SLL1107 PROTEIN"/>
    <property type="match status" value="1"/>
</dbReference>
<keyword evidence="1" id="KW-0472">Membrane</keyword>
<proteinExistence type="predicted"/>
<reference evidence="2" key="1">
    <citation type="submission" date="2014-02" db="EMBL/GenBank/DDBJ databases">
        <title>Expanding our view of genomic diversity in Candidatus Accumulibacter clades.</title>
        <authorList>
            <person name="Skennerton C.T."/>
            <person name="Barr J.J."/>
            <person name="Slater F.R."/>
            <person name="Bond P.L."/>
            <person name="Tyson G.W."/>
        </authorList>
    </citation>
    <scope>NUCLEOTIDE SEQUENCE [LARGE SCALE GENOMIC DNA]</scope>
</reference>
<keyword evidence="1" id="KW-0812">Transmembrane</keyword>
<dbReference type="STRING" id="1454004.AW11_02442"/>
<gene>
    <name evidence="2" type="ORF">AW11_02442</name>
</gene>
<comment type="caution">
    <text evidence="2">The sequence shown here is derived from an EMBL/GenBank/DDBJ whole genome shotgun (WGS) entry which is preliminary data.</text>
</comment>
<feature type="transmembrane region" description="Helical" evidence="1">
    <location>
        <begin position="168"/>
        <end position="188"/>
    </location>
</feature>
<dbReference type="eggNOG" id="COG1277">
    <property type="taxonomic scope" value="Bacteria"/>
</dbReference>
<keyword evidence="3" id="KW-1185">Reference proteome</keyword>
<organism evidence="2 3">
    <name type="scientific">Accumulibacter regalis</name>
    <dbReference type="NCBI Taxonomy" id="522306"/>
    <lineage>
        <taxon>Bacteria</taxon>
        <taxon>Pseudomonadati</taxon>
        <taxon>Pseudomonadota</taxon>
        <taxon>Betaproteobacteria</taxon>
        <taxon>Candidatus Accumulibacter</taxon>
    </lineage>
</organism>
<protein>
    <submittedName>
        <fullName evidence="2">ABC-type transport system involved in multi-copper enzyme maturation, permease component</fullName>
    </submittedName>
</protein>
<feature type="transmembrane region" description="Helical" evidence="1">
    <location>
        <begin position="52"/>
        <end position="71"/>
    </location>
</feature>
<evidence type="ECO:0000313" key="2">
    <source>
        <dbReference type="EMBL" id="EXI87578.1"/>
    </source>
</evidence>
<accession>A0A011NY09</accession>
<evidence type="ECO:0000256" key="1">
    <source>
        <dbReference type="SAM" id="Phobius"/>
    </source>
</evidence>
<dbReference type="InterPro" id="IPR025699">
    <property type="entry name" value="ABC2_memb-like"/>
</dbReference>
<feature type="transmembrane region" description="Helical" evidence="1">
    <location>
        <begin position="92"/>
        <end position="119"/>
    </location>
</feature>
<sequence length="267" mass="29040">MLQFFLSSWRSGFRNRVFLAVLLLGVALVGVAYLSASFSPRQPLTVALDVGLSGLRVSLVLFTITLVQDLVGREIEQRSVVLTLSYPTHRSAYLIGRYCGVLALAGVAALILGLLLWIAVMMSGANYDQQFRVQLGLPFWVAVFGVWLDIAVVAAFTLWIATLSTVTMLPLALGAVFAIGGRALGAVFDFVSRGADGQVDLAARYGPLLDVIRWLLPDLSRLDWRAWPMYGLLPDLPTMGLAAAMAVAYAMLMIGLAIHAFSRREFS</sequence>